<dbReference type="InterPro" id="IPR015943">
    <property type="entry name" value="WD40/YVTN_repeat-like_dom_sf"/>
</dbReference>
<dbReference type="PROSITE" id="PS50082">
    <property type="entry name" value="WD_REPEATS_2"/>
    <property type="match status" value="1"/>
</dbReference>
<dbReference type="GO" id="GO:0051286">
    <property type="term" value="C:cell tip"/>
    <property type="evidence" value="ECO:0007669"/>
    <property type="project" value="TreeGrafter"/>
</dbReference>
<gene>
    <name evidence="5" type="ORF">IWQ60_000629</name>
</gene>
<feature type="compositionally biased region" description="Low complexity" evidence="4">
    <location>
        <begin position="224"/>
        <end position="262"/>
    </location>
</feature>
<feature type="compositionally biased region" description="Low complexity" evidence="4">
    <location>
        <begin position="1"/>
        <end position="12"/>
    </location>
</feature>
<dbReference type="PANTHER" id="PTHR14107:SF16">
    <property type="entry name" value="AT02583P"/>
    <property type="match status" value="1"/>
</dbReference>
<comment type="caution">
    <text evidence="5">The sequence shown here is derived from an EMBL/GenBank/DDBJ whole genome shotgun (WGS) entry which is preliminary data.</text>
</comment>
<keyword evidence="1 3" id="KW-0853">WD repeat</keyword>
<feature type="region of interest" description="Disordered" evidence="4">
    <location>
        <begin position="611"/>
        <end position="632"/>
    </location>
</feature>
<dbReference type="InterPro" id="IPR001680">
    <property type="entry name" value="WD40_rpt"/>
</dbReference>
<evidence type="ECO:0000313" key="5">
    <source>
        <dbReference type="EMBL" id="KAJ1930086.1"/>
    </source>
</evidence>
<keyword evidence="6" id="KW-1185">Reference proteome</keyword>
<evidence type="ECO:0000256" key="3">
    <source>
        <dbReference type="PROSITE-ProRule" id="PRU00221"/>
    </source>
</evidence>
<dbReference type="PROSITE" id="PS50294">
    <property type="entry name" value="WD_REPEATS_REGION"/>
    <property type="match status" value="1"/>
</dbReference>
<feature type="region of interest" description="Disordered" evidence="4">
    <location>
        <begin position="1"/>
        <end position="36"/>
    </location>
</feature>
<dbReference type="PANTHER" id="PTHR14107">
    <property type="entry name" value="WD REPEAT PROTEIN"/>
    <property type="match status" value="1"/>
</dbReference>
<dbReference type="Proteomes" id="UP001150569">
    <property type="component" value="Unassembled WGS sequence"/>
</dbReference>
<keyword evidence="2" id="KW-0677">Repeat</keyword>
<dbReference type="GO" id="GO:0045013">
    <property type="term" value="P:carbon catabolite repression of transcription"/>
    <property type="evidence" value="ECO:0007669"/>
    <property type="project" value="TreeGrafter"/>
</dbReference>
<accession>A0A9W8AKT7</accession>
<name>A0A9W8AKT7_9FUNG</name>
<feature type="region of interest" description="Disordered" evidence="4">
    <location>
        <begin position="97"/>
        <end position="184"/>
    </location>
</feature>
<reference evidence="5" key="1">
    <citation type="submission" date="2022-07" db="EMBL/GenBank/DDBJ databases">
        <title>Phylogenomic reconstructions and comparative analyses of Kickxellomycotina fungi.</title>
        <authorList>
            <person name="Reynolds N.K."/>
            <person name="Stajich J.E."/>
            <person name="Barry K."/>
            <person name="Grigoriev I.V."/>
            <person name="Crous P."/>
            <person name="Smith M.E."/>
        </authorList>
    </citation>
    <scope>NUCLEOTIDE SEQUENCE</scope>
    <source>
        <strain evidence="5">RSA 861</strain>
    </source>
</reference>
<organism evidence="5 6">
    <name type="scientific">Tieghemiomyces parasiticus</name>
    <dbReference type="NCBI Taxonomy" id="78921"/>
    <lineage>
        <taxon>Eukaryota</taxon>
        <taxon>Fungi</taxon>
        <taxon>Fungi incertae sedis</taxon>
        <taxon>Zoopagomycota</taxon>
        <taxon>Kickxellomycotina</taxon>
        <taxon>Dimargaritomycetes</taxon>
        <taxon>Dimargaritales</taxon>
        <taxon>Dimargaritaceae</taxon>
        <taxon>Tieghemiomyces</taxon>
    </lineage>
</organism>
<evidence type="ECO:0000256" key="2">
    <source>
        <dbReference type="ARBA" id="ARBA00022737"/>
    </source>
</evidence>
<evidence type="ECO:0008006" key="7">
    <source>
        <dbReference type="Google" id="ProtNLM"/>
    </source>
</evidence>
<dbReference type="SMART" id="SM00320">
    <property type="entry name" value="WD40"/>
    <property type="match status" value="5"/>
</dbReference>
<feature type="repeat" description="WD" evidence="3">
    <location>
        <begin position="515"/>
        <end position="556"/>
    </location>
</feature>
<protein>
    <recommendedName>
        <fullName evidence="7">Catabolite repression protein creC</fullName>
    </recommendedName>
</protein>
<dbReference type="SUPFAM" id="SSF50978">
    <property type="entry name" value="WD40 repeat-like"/>
    <property type="match status" value="1"/>
</dbReference>
<feature type="compositionally biased region" description="Low complexity" evidence="4">
    <location>
        <begin position="105"/>
        <end position="131"/>
    </location>
</feature>
<proteinExistence type="predicted"/>
<dbReference type="GO" id="GO:0005634">
    <property type="term" value="C:nucleus"/>
    <property type="evidence" value="ECO:0007669"/>
    <property type="project" value="TreeGrafter"/>
</dbReference>
<sequence>MTTPVPNTNVQPQPLPPPQPPPSGTPGPGNAAPAQEAQPRVYCSQFASTEGVYRLKMDLCYQYIVLQQNTALPILTPSMAPAKYVSLVSVRFRGLNPSTSASGRTVPVSASAAANPTTTSASNAGTTTSPADSPTLASSRTASSEVNTTAAAAASPPAPESERPGRGANESSPHLGPQGSIALAPPVPQTMALRTSPSSYSHAVAPFISQSAETFGTPISLADSQGTTGSSTLVGGSSSVAGSQASPLPNSLPPLSTLTVPTAKKGPGSGGLTPGDEESNFSLFQSVKLKKRSKSSNLNKKDGGFVAQVVWNDKLAGILAQRQHEDTYFFFNTGRSFFWADLGCRPQEPLGRLDLQKAVPTCHDVNMLTRSGSSLDVIIGCNTGDLLWFDPITQKRNRFNAQGVINGSAVTLVRWVPGSETLFMASFADGAVVLFDKNKEDHGNFNPQFAMDPTHPLQVAKPSKVKYNPTTYWQLGRRAVAAFAFSPDCRHAAFVSSDGRLRIVDFTTEILEDTYTAYFGGLTCVCWSPDGKYILTGGQDDLITIWDFYGQRILARCQGHQSWVNGVAFDPWRCDETNYRFGSVGEDTRLLLWDFSVNALHRPKSTAVQLRRTSRASSTYNPHAPRQSLPPPKHVNVFHDVSLRNEVAVLEPIMSQSVHQYAVCSVLFREDSLMTTCRAGHIKVWTRPDPPST</sequence>
<dbReference type="InterPro" id="IPR051362">
    <property type="entry name" value="WD_repeat_creC_regulators"/>
</dbReference>
<evidence type="ECO:0000313" key="6">
    <source>
        <dbReference type="Proteomes" id="UP001150569"/>
    </source>
</evidence>
<feature type="region of interest" description="Disordered" evidence="4">
    <location>
        <begin position="219"/>
        <end position="279"/>
    </location>
</feature>
<dbReference type="EMBL" id="JANBPT010000016">
    <property type="protein sequence ID" value="KAJ1930086.1"/>
    <property type="molecule type" value="Genomic_DNA"/>
</dbReference>
<dbReference type="Pfam" id="PF00400">
    <property type="entry name" value="WD40"/>
    <property type="match status" value="1"/>
</dbReference>
<dbReference type="AlphaFoldDB" id="A0A9W8AKT7"/>
<feature type="compositionally biased region" description="Pro residues" evidence="4">
    <location>
        <begin position="13"/>
        <end position="25"/>
    </location>
</feature>
<dbReference type="InterPro" id="IPR036322">
    <property type="entry name" value="WD40_repeat_dom_sf"/>
</dbReference>
<evidence type="ECO:0000256" key="4">
    <source>
        <dbReference type="SAM" id="MobiDB-lite"/>
    </source>
</evidence>
<evidence type="ECO:0000256" key="1">
    <source>
        <dbReference type="ARBA" id="ARBA00022574"/>
    </source>
</evidence>
<dbReference type="Gene3D" id="2.130.10.10">
    <property type="entry name" value="YVTN repeat-like/Quinoprotein amine dehydrogenase"/>
    <property type="match status" value="1"/>
</dbReference>
<feature type="compositionally biased region" description="Low complexity" evidence="4">
    <location>
        <begin position="141"/>
        <end position="155"/>
    </location>
</feature>
<dbReference type="GO" id="GO:0032153">
    <property type="term" value="C:cell division site"/>
    <property type="evidence" value="ECO:0007669"/>
    <property type="project" value="TreeGrafter"/>
</dbReference>
<dbReference type="OrthoDB" id="3367at2759"/>